<sequence>MNTAVNPAPTPHANGMCRSGEILRSVSGRVMSPFPKLEFGTNRRSLNTVKRLHAWLTFEAQAEAAHTSNAWHEALTRTLSPKNFTQADSDTCNYVIFGDFDGPNATHRTT</sequence>
<evidence type="ECO:0000313" key="2">
    <source>
        <dbReference type="Proteomes" id="UP000566995"/>
    </source>
</evidence>
<dbReference type="AlphaFoldDB" id="A0A7W7KER6"/>
<organism evidence="1 2">
    <name type="scientific">Pseudomonas nitroreducens</name>
    <dbReference type="NCBI Taxonomy" id="46680"/>
    <lineage>
        <taxon>Bacteria</taxon>
        <taxon>Pseudomonadati</taxon>
        <taxon>Pseudomonadota</taxon>
        <taxon>Gammaproteobacteria</taxon>
        <taxon>Pseudomonadales</taxon>
        <taxon>Pseudomonadaceae</taxon>
        <taxon>Pseudomonas</taxon>
    </lineage>
</organism>
<evidence type="ECO:0000313" key="1">
    <source>
        <dbReference type="EMBL" id="MBB4861491.1"/>
    </source>
</evidence>
<reference evidence="1 2" key="1">
    <citation type="submission" date="2020-08" db="EMBL/GenBank/DDBJ databases">
        <title>Functional genomics of gut bacteria from endangered species of beetles.</title>
        <authorList>
            <person name="Carlos-Shanley C."/>
        </authorList>
    </citation>
    <scope>NUCLEOTIDE SEQUENCE [LARGE SCALE GENOMIC DNA]</scope>
    <source>
        <strain evidence="1 2">S00179</strain>
    </source>
</reference>
<dbReference type="Proteomes" id="UP000566995">
    <property type="component" value="Unassembled WGS sequence"/>
</dbReference>
<protein>
    <submittedName>
        <fullName evidence="1">Uncharacterized protein</fullName>
    </submittedName>
</protein>
<dbReference type="EMBL" id="JACHLI010000001">
    <property type="protein sequence ID" value="MBB4861491.1"/>
    <property type="molecule type" value="Genomic_DNA"/>
</dbReference>
<proteinExistence type="predicted"/>
<name>A0A7W7KER6_PSENT</name>
<gene>
    <name evidence="1" type="ORF">HNP46_000302</name>
</gene>
<dbReference type="RefSeq" id="WP_184585752.1">
    <property type="nucleotide sequence ID" value="NZ_JACHLI010000001.1"/>
</dbReference>
<accession>A0A7W7KER6</accession>
<comment type="caution">
    <text evidence="1">The sequence shown here is derived from an EMBL/GenBank/DDBJ whole genome shotgun (WGS) entry which is preliminary data.</text>
</comment>